<dbReference type="Gene3D" id="3.30.200.20">
    <property type="entry name" value="Phosphorylase Kinase, domain 1"/>
    <property type="match status" value="1"/>
</dbReference>
<evidence type="ECO:0000259" key="1">
    <source>
        <dbReference type="Pfam" id="PF01636"/>
    </source>
</evidence>
<feature type="domain" description="Aminoglycoside phosphotransferase" evidence="1">
    <location>
        <begin position="26"/>
        <end position="220"/>
    </location>
</feature>
<dbReference type="GO" id="GO:0005737">
    <property type="term" value="C:cytoplasm"/>
    <property type="evidence" value="ECO:0007669"/>
    <property type="project" value="TreeGrafter"/>
</dbReference>
<evidence type="ECO:0000313" key="2">
    <source>
        <dbReference type="EMBL" id="MBN7824816.1"/>
    </source>
</evidence>
<dbReference type="Proteomes" id="UP000664654">
    <property type="component" value="Unassembled WGS sequence"/>
</dbReference>
<dbReference type="InterPro" id="IPR011009">
    <property type="entry name" value="Kinase-like_dom_sf"/>
</dbReference>
<dbReference type="InterPro" id="IPR002575">
    <property type="entry name" value="Aminoglycoside_PTrfase"/>
</dbReference>
<sequence length="265" mass="30584">MLSQMLPEAIRHELNKLDWIGEKYTLQLIRAGAVNHNFCLTAKGKQFFLKCFAAQGPARLDRQRQFALQHELAAQGFAPKPLYLSVRQDFMLEQWLDSPSLMDSPLNNREKVAKLAQRLAAIHDLPVEVSPLDLLRDWQFYLQKAGSRQPALMEKSRHYGKIWQALDKRVFCHHDLSFGHICLSEDRMTLDWEYAALSCPFFDLANAILVNGLSRLESQQLCQEYATLRGFTGQFVSERVEYVIPLAEFTNHLWYLAARAEEKAN</sequence>
<dbReference type="PANTHER" id="PTHR22603:SF66">
    <property type="entry name" value="ETHANOLAMINE KINASE"/>
    <property type="match status" value="1"/>
</dbReference>
<protein>
    <submittedName>
        <fullName evidence="2">Phosphotransferase family protein</fullName>
    </submittedName>
</protein>
<dbReference type="Pfam" id="PF01636">
    <property type="entry name" value="APH"/>
    <property type="match status" value="1"/>
</dbReference>
<accession>A0A939DN45</accession>
<dbReference type="RefSeq" id="WP_206572934.1">
    <property type="nucleotide sequence ID" value="NZ_JAFKCV010000003.1"/>
</dbReference>
<dbReference type="CDD" id="cd05151">
    <property type="entry name" value="ChoK-like"/>
    <property type="match status" value="1"/>
</dbReference>
<gene>
    <name evidence="2" type="ORF">J0A66_06200</name>
</gene>
<comment type="caution">
    <text evidence="2">The sequence shown here is derived from an EMBL/GenBank/DDBJ whole genome shotgun (WGS) entry which is preliminary data.</text>
</comment>
<organism evidence="2 3">
    <name type="scientific">Bowmanella dokdonensis</name>
    <dbReference type="NCBI Taxonomy" id="751969"/>
    <lineage>
        <taxon>Bacteria</taxon>
        <taxon>Pseudomonadati</taxon>
        <taxon>Pseudomonadota</taxon>
        <taxon>Gammaproteobacteria</taxon>
        <taxon>Alteromonadales</taxon>
        <taxon>Alteromonadaceae</taxon>
        <taxon>Bowmanella</taxon>
    </lineage>
</organism>
<proteinExistence type="predicted"/>
<reference evidence="2" key="1">
    <citation type="submission" date="2021-03" db="EMBL/GenBank/DDBJ databases">
        <title>novel species isolated from a fishpond in China.</title>
        <authorList>
            <person name="Lu H."/>
            <person name="Cai Z."/>
        </authorList>
    </citation>
    <scope>NUCLEOTIDE SEQUENCE</scope>
    <source>
        <strain evidence="2">JCM 30855</strain>
    </source>
</reference>
<name>A0A939DN45_9ALTE</name>
<dbReference type="GO" id="GO:0006646">
    <property type="term" value="P:phosphatidylethanolamine biosynthetic process"/>
    <property type="evidence" value="ECO:0007669"/>
    <property type="project" value="TreeGrafter"/>
</dbReference>
<dbReference type="GO" id="GO:0004305">
    <property type="term" value="F:ethanolamine kinase activity"/>
    <property type="evidence" value="ECO:0007669"/>
    <property type="project" value="TreeGrafter"/>
</dbReference>
<evidence type="ECO:0000313" key="3">
    <source>
        <dbReference type="Proteomes" id="UP000664654"/>
    </source>
</evidence>
<dbReference type="AlphaFoldDB" id="A0A939DN45"/>
<dbReference type="Gene3D" id="3.90.1200.10">
    <property type="match status" value="1"/>
</dbReference>
<keyword evidence="3" id="KW-1185">Reference proteome</keyword>
<dbReference type="SUPFAM" id="SSF56112">
    <property type="entry name" value="Protein kinase-like (PK-like)"/>
    <property type="match status" value="1"/>
</dbReference>
<dbReference type="PANTHER" id="PTHR22603">
    <property type="entry name" value="CHOLINE/ETHANOALAMINE KINASE"/>
    <property type="match status" value="1"/>
</dbReference>
<dbReference type="EMBL" id="JAFKCV010000003">
    <property type="protein sequence ID" value="MBN7824816.1"/>
    <property type="molecule type" value="Genomic_DNA"/>
</dbReference>